<keyword evidence="3" id="KW-0560">Oxidoreductase</keyword>
<evidence type="ECO:0000256" key="3">
    <source>
        <dbReference type="ARBA" id="ARBA00023002"/>
    </source>
</evidence>
<gene>
    <name evidence="7" type="ORF">GCM10010334_74430</name>
</gene>
<dbReference type="PANTHER" id="PTHR42847">
    <property type="entry name" value="ALKANESULFONATE MONOOXYGENASE"/>
    <property type="match status" value="1"/>
</dbReference>
<accession>A0A918X666</accession>
<evidence type="ECO:0000256" key="2">
    <source>
        <dbReference type="ARBA" id="ARBA00022643"/>
    </source>
</evidence>
<evidence type="ECO:0000313" key="8">
    <source>
        <dbReference type="Proteomes" id="UP000638353"/>
    </source>
</evidence>
<feature type="domain" description="Luciferase-like" evidence="6">
    <location>
        <begin position="10"/>
        <end position="233"/>
    </location>
</feature>
<keyword evidence="1" id="KW-0285">Flavoprotein</keyword>
<dbReference type="Pfam" id="PF00296">
    <property type="entry name" value="Bac_luciferase"/>
    <property type="match status" value="1"/>
</dbReference>
<dbReference type="RefSeq" id="WP_189826470.1">
    <property type="nucleotide sequence ID" value="NZ_BMVC01000022.1"/>
</dbReference>
<dbReference type="EMBL" id="BMVC01000022">
    <property type="protein sequence ID" value="GHD14898.1"/>
    <property type="molecule type" value="Genomic_DNA"/>
</dbReference>
<feature type="region of interest" description="Disordered" evidence="5">
    <location>
        <begin position="294"/>
        <end position="319"/>
    </location>
</feature>
<sequence>MRHGVVILPERRWPQAREQWMLAERLGFDHAWTYDQLMWRWLRDEPWFAGVPTLAAAAAVTSRITLGTMVATPTYRHPVTLAKEVMSLEDIARGRFVCGLGAGAGGLDDRVVDPTERTPRQRADRFAEFVEALDRLLTRRNTSFAGEHYAFEDVPVNPGCLTRPRVPFAVAATGPRGMRLAARRADTWVTAGPPGRFDALPYEKTLPDIARQLDRLDAACEATGRDPATLNRLLLTGALVGGVLDSVESYRDAVGRFGELGITDLVVHWPRASFPYQGDPRVLEAVAEEVLHLGRQTAARTPPLTPPPGGDPHDEGEER</sequence>
<dbReference type="Gene3D" id="3.20.20.30">
    <property type="entry name" value="Luciferase-like domain"/>
    <property type="match status" value="1"/>
</dbReference>
<evidence type="ECO:0000256" key="5">
    <source>
        <dbReference type="SAM" id="MobiDB-lite"/>
    </source>
</evidence>
<evidence type="ECO:0000313" key="7">
    <source>
        <dbReference type="EMBL" id="GHD14898.1"/>
    </source>
</evidence>
<evidence type="ECO:0000259" key="6">
    <source>
        <dbReference type="Pfam" id="PF00296"/>
    </source>
</evidence>
<dbReference type="SUPFAM" id="SSF51679">
    <property type="entry name" value="Bacterial luciferase-like"/>
    <property type="match status" value="1"/>
</dbReference>
<dbReference type="AlphaFoldDB" id="A0A918X666"/>
<name>A0A918X666_9ACTN</name>
<dbReference type="Proteomes" id="UP000638353">
    <property type="component" value="Unassembled WGS sequence"/>
</dbReference>
<protein>
    <submittedName>
        <fullName evidence="7">Luciferase</fullName>
    </submittedName>
</protein>
<keyword evidence="4" id="KW-0503">Monooxygenase</keyword>
<keyword evidence="2" id="KW-0288">FMN</keyword>
<dbReference type="InterPro" id="IPR011251">
    <property type="entry name" value="Luciferase-like_dom"/>
</dbReference>
<dbReference type="InterPro" id="IPR036661">
    <property type="entry name" value="Luciferase-like_sf"/>
</dbReference>
<reference evidence="7" key="2">
    <citation type="submission" date="2020-09" db="EMBL/GenBank/DDBJ databases">
        <authorList>
            <person name="Sun Q."/>
            <person name="Ohkuma M."/>
        </authorList>
    </citation>
    <scope>NUCLEOTIDE SEQUENCE</scope>
    <source>
        <strain evidence="7">JCM 4637</strain>
    </source>
</reference>
<evidence type="ECO:0000256" key="4">
    <source>
        <dbReference type="ARBA" id="ARBA00023033"/>
    </source>
</evidence>
<reference evidence="7" key="1">
    <citation type="journal article" date="2014" name="Int. J. Syst. Evol. Microbiol.">
        <title>Complete genome sequence of Corynebacterium casei LMG S-19264T (=DSM 44701T), isolated from a smear-ripened cheese.</title>
        <authorList>
            <consortium name="US DOE Joint Genome Institute (JGI-PGF)"/>
            <person name="Walter F."/>
            <person name="Albersmeier A."/>
            <person name="Kalinowski J."/>
            <person name="Ruckert C."/>
        </authorList>
    </citation>
    <scope>NUCLEOTIDE SEQUENCE</scope>
    <source>
        <strain evidence="7">JCM 4637</strain>
    </source>
</reference>
<dbReference type="GO" id="GO:0046306">
    <property type="term" value="P:alkanesulfonate catabolic process"/>
    <property type="evidence" value="ECO:0007669"/>
    <property type="project" value="TreeGrafter"/>
</dbReference>
<evidence type="ECO:0000256" key="1">
    <source>
        <dbReference type="ARBA" id="ARBA00022630"/>
    </source>
</evidence>
<dbReference type="PANTHER" id="PTHR42847:SF4">
    <property type="entry name" value="ALKANESULFONATE MONOOXYGENASE-RELATED"/>
    <property type="match status" value="1"/>
</dbReference>
<dbReference type="InterPro" id="IPR050172">
    <property type="entry name" value="SsuD_RutA_monooxygenase"/>
</dbReference>
<proteinExistence type="predicted"/>
<organism evidence="7 8">
    <name type="scientific">Streptomyces finlayi</name>
    <dbReference type="NCBI Taxonomy" id="67296"/>
    <lineage>
        <taxon>Bacteria</taxon>
        <taxon>Bacillati</taxon>
        <taxon>Actinomycetota</taxon>
        <taxon>Actinomycetes</taxon>
        <taxon>Kitasatosporales</taxon>
        <taxon>Streptomycetaceae</taxon>
        <taxon>Streptomyces</taxon>
    </lineage>
</organism>
<comment type="caution">
    <text evidence="7">The sequence shown here is derived from an EMBL/GenBank/DDBJ whole genome shotgun (WGS) entry which is preliminary data.</text>
</comment>
<dbReference type="GO" id="GO:0008726">
    <property type="term" value="F:alkanesulfonate monooxygenase activity"/>
    <property type="evidence" value="ECO:0007669"/>
    <property type="project" value="TreeGrafter"/>
</dbReference>